<dbReference type="AlphaFoldDB" id="A0AAE1C640"/>
<protein>
    <submittedName>
        <fullName evidence="2">Uncharacterized protein</fullName>
    </submittedName>
</protein>
<accession>A0AAE1C640</accession>
<keyword evidence="1" id="KW-0732">Signal</keyword>
<organism evidence="2 3">
    <name type="scientific">Recurvomyces mirabilis</name>
    <dbReference type="NCBI Taxonomy" id="574656"/>
    <lineage>
        <taxon>Eukaryota</taxon>
        <taxon>Fungi</taxon>
        <taxon>Dikarya</taxon>
        <taxon>Ascomycota</taxon>
        <taxon>Pezizomycotina</taxon>
        <taxon>Dothideomycetes</taxon>
        <taxon>Dothideomycetidae</taxon>
        <taxon>Mycosphaerellales</taxon>
        <taxon>Teratosphaeriaceae</taxon>
        <taxon>Recurvomyces</taxon>
    </lineage>
</organism>
<evidence type="ECO:0000313" key="2">
    <source>
        <dbReference type="EMBL" id="KAK3679523.1"/>
    </source>
</evidence>
<feature type="chain" id="PRO_5042032497" evidence="1">
    <location>
        <begin position="18"/>
        <end position="214"/>
    </location>
</feature>
<evidence type="ECO:0000313" key="3">
    <source>
        <dbReference type="Proteomes" id="UP001274830"/>
    </source>
</evidence>
<name>A0AAE1C640_9PEZI</name>
<feature type="signal peptide" evidence="1">
    <location>
        <begin position="1"/>
        <end position="17"/>
    </location>
</feature>
<dbReference type="Proteomes" id="UP001274830">
    <property type="component" value="Unassembled WGS sequence"/>
</dbReference>
<sequence>MVNVLLSAATLLAIAHAAPSGSGSSSSSSVQKNQVLATFDDLTAVPGASELSPINTYKGLNYNSFDVLQAGVAGLATGVTPQSSPNTAVNALTNDLTTGGPSLTTATVKAFDLQYLYFGCVAMSLETVASVPLECTVAFTAYKVGSDVPFATVNQQFNPTNAVISKMSKADFGGQYLSEFSGLDRVDISVVQSAGTSTLTALLIDNVAYATYNY</sequence>
<keyword evidence="3" id="KW-1185">Reference proteome</keyword>
<gene>
    <name evidence="2" type="ORF">LTR78_001084</name>
</gene>
<comment type="caution">
    <text evidence="2">The sequence shown here is derived from an EMBL/GenBank/DDBJ whole genome shotgun (WGS) entry which is preliminary data.</text>
</comment>
<reference evidence="2" key="1">
    <citation type="submission" date="2023-07" db="EMBL/GenBank/DDBJ databases">
        <title>Black Yeasts Isolated from many extreme environments.</title>
        <authorList>
            <person name="Coleine C."/>
            <person name="Stajich J.E."/>
            <person name="Selbmann L."/>
        </authorList>
    </citation>
    <scope>NUCLEOTIDE SEQUENCE</scope>
    <source>
        <strain evidence="2">CCFEE 5485</strain>
    </source>
</reference>
<dbReference type="EMBL" id="JAUTXT010000002">
    <property type="protein sequence ID" value="KAK3679523.1"/>
    <property type="molecule type" value="Genomic_DNA"/>
</dbReference>
<evidence type="ECO:0000256" key="1">
    <source>
        <dbReference type="SAM" id="SignalP"/>
    </source>
</evidence>
<proteinExistence type="predicted"/>